<accession>A0A2C8FE15</accession>
<dbReference type="PANTHER" id="PTHR46211">
    <property type="entry name" value="GLYCEROPHOSPHORYL DIESTER PHOSPHODIESTERASE"/>
    <property type="match status" value="1"/>
</dbReference>
<dbReference type="KEGG" id="pprf:DPRO_3383"/>
<dbReference type="PROSITE" id="PS51704">
    <property type="entry name" value="GP_PDE"/>
    <property type="match status" value="1"/>
</dbReference>
<dbReference type="EMBL" id="LT907975">
    <property type="protein sequence ID" value="SOB60297.1"/>
    <property type="molecule type" value="Genomic_DNA"/>
</dbReference>
<dbReference type="Pfam" id="PF03009">
    <property type="entry name" value="GDPD"/>
    <property type="match status" value="2"/>
</dbReference>
<evidence type="ECO:0000313" key="3">
    <source>
        <dbReference type="Proteomes" id="UP000219215"/>
    </source>
</evidence>
<dbReference type="RefSeq" id="WP_097013041.1">
    <property type="nucleotide sequence ID" value="NZ_LT907975.1"/>
</dbReference>
<keyword evidence="3" id="KW-1185">Reference proteome</keyword>
<dbReference type="Proteomes" id="UP000219215">
    <property type="component" value="Chromosome DPRO"/>
</dbReference>
<feature type="domain" description="GP-PDE" evidence="1">
    <location>
        <begin position="1"/>
        <end position="308"/>
    </location>
</feature>
<dbReference type="Gene3D" id="3.20.20.190">
    <property type="entry name" value="Phosphatidylinositol (PI) phosphodiesterase"/>
    <property type="match status" value="1"/>
</dbReference>
<dbReference type="GO" id="GO:0006629">
    <property type="term" value="P:lipid metabolic process"/>
    <property type="evidence" value="ECO:0007669"/>
    <property type="project" value="InterPro"/>
</dbReference>
<name>A0A2C8FE15_9BACT</name>
<dbReference type="AlphaFoldDB" id="A0A2C8FE15"/>
<dbReference type="InterPro" id="IPR017946">
    <property type="entry name" value="PLC-like_Pdiesterase_TIM-brl"/>
</dbReference>
<evidence type="ECO:0000313" key="2">
    <source>
        <dbReference type="EMBL" id="SOB60297.1"/>
    </source>
</evidence>
<gene>
    <name evidence="2" type="ORF">DPRO_3383</name>
</gene>
<protein>
    <submittedName>
        <fullName evidence="2">Glycerophosphoryl diester phosphodiesterase</fullName>
    </submittedName>
</protein>
<reference evidence="3" key="1">
    <citation type="submission" date="2017-09" db="EMBL/GenBank/DDBJ databases">
        <authorList>
            <person name="Regsiter A."/>
            <person name="William W."/>
        </authorList>
    </citation>
    <scope>NUCLEOTIDE SEQUENCE [LARGE SCALE GENOMIC DNA]</scope>
    <source>
        <strain evidence="3">500-1</strain>
    </source>
</reference>
<organism evidence="2 3">
    <name type="scientific">Pseudodesulfovibrio profundus</name>
    <dbReference type="NCBI Taxonomy" id="57320"/>
    <lineage>
        <taxon>Bacteria</taxon>
        <taxon>Pseudomonadati</taxon>
        <taxon>Thermodesulfobacteriota</taxon>
        <taxon>Desulfovibrionia</taxon>
        <taxon>Desulfovibrionales</taxon>
        <taxon>Desulfovibrionaceae</taxon>
    </lineage>
</organism>
<evidence type="ECO:0000259" key="1">
    <source>
        <dbReference type="PROSITE" id="PS51704"/>
    </source>
</evidence>
<dbReference type="OrthoDB" id="9787897at2"/>
<dbReference type="SUPFAM" id="SSF51695">
    <property type="entry name" value="PLC-like phosphodiesterases"/>
    <property type="match status" value="1"/>
</dbReference>
<sequence length="313" mass="34570">MLLIGHRGCAYPGYNQNTIRSFEKVTSEGVPAIEFDVQLCADGRLVVVHNLDLEEVSTGTGEVSNTDSATLKSLYAGNPERGKDRIPFLEEVFDFFASKEPGARPVIHMELKGKNTGTKAGELFNAYVHAGKLDVNDMLASSFNWDELRAFREVCPTAGIALLDGAIRRDRLVEKTGPQGEALFGEVFAYGNEDYMLPRFPDLAGNRALVEKACSDQELSRILIQEIQACLEGQYYTDELLETAVEMQAASVNLWYKTTSADFVAKAHARGLAVFVYTVNTLAEWKDMLNMKVDGVFTDFYAEAKRSMGDSAS</sequence>
<dbReference type="GO" id="GO:0008081">
    <property type="term" value="F:phosphoric diester hydrolase activity"/>
    <property type="evidence" value="ECO:0007669"/>
    <property type="project" value="InterPro"/>
</dbReference>
<proteinExistence type="predicted"/>
<dbReference type="InterPro" id="IPR030395">
    <property type="entry name" value="GP_PDE_dom"/>
</dbReference>
<dbReference type="PANTHER" id="PTHR46211:SF1">
    <property type="entry name" value="GLYCEROPHOSPHODIESTER PHOSPHODIESTERASE, CYTOPLASMIC"/>
    <property type="match status" value="1"/>
</dbReference>